<keyword evidence="1" id="KW-0175">Coiled coil</keyword>
<organism evidence="3 4">
    <name type="scientific">Hyphodiscus hymeniophilus</name>
    <dbReference type="NCBI Taxonomy" id="353542"/>
    <lineage>
        <taxon>Eukaryota</taxon>
        <taxon>Fungi</taxon>
        <taxon>Dikarya</taxon>
        <taxon>Ascomycota</taxon>
        <taxon>Pezizomycotina</taxon>
        <taxon>Leotiomycetes</taxon>
        <taxon>Helotiales</taxon>
        <taxon>Hyphodiscaceae</taxon>
        <taxon>Hyphodiscus</taxon>
    </lineage>
</organism>
<feature type="coiled-coil region" evidence="1">
    <location>
        <begin position="1168"/>
        <end position="1231"/>
    </location>
</feature>
<dbReference type="InterPro" id="IPR008936">
    <property type="entry name" value="Rho_GTPase_activation_prot"/>
</dbReference>
<feature type="region of interest" description="Disordered" evidence="2">
    <location>
        <begin position="723"/>
        <end position="763"/>
    </location>
</feature>
<feature type="compositionally biased region" description="Basic and acidic residues" evidence="2">
    <location>
        <begin position="486"/>
        <end position="497"/>
    </location>
</feature>
<feature type="compositionally biased region" description="Polar residues" evidence="2">
    <location>
        <begin position="890"/>
        <end position="916"/>
    </location>
</feature>
<dbReference type="Proteomes" id="UP000785200">
    <property type="component" value="Unassembled WGS sequence"/>
</dbReference>
<dbReference type="SUPFAM" id="SSF48350">
    <property type="entry name" value="GTPase activation domain, GAP"/>
    <property type="match status" value="1"/>
</dbReference>
<feature type="compositionally biased region" description="Basic and acidic residues" evidence="2">
    <location>
        <begin position="458"/>
        <end position="476"/>
    </location>
</feature>
<evidence type="ECO:0000256" key="1">
    <source>
        <dbReference type="SAM" id="Coils"/>
    </source>
</evidence>
<evidence type="ECO:0000313" key="3">
    <source>
        <dbReference type="EMBL" id="KAG0649007.1"/>
    </source>
</evidence>
<protein>
    <recommendedName>
        <fullName evidence="5">Rho-GAP domain-containing protein</fullName>
    </recommendedName>
</protein>
<feature type="region of interest" description="Disordered" evidence="2">
    <location>
        <begin position="1020"/>
        <end position="1039"/>
    </location>
</feature>
<evidence type="ECO:0000313" key="4">
    <source>
        <dbReference type="Proteomes" id="UP000785200"/>
    </source>
</evidence>
<reference evidence="3" key="1">
    <citation type="submission" date="2019-07" db="EMBL/GenBank/DDBJ databases">
        <title>Hyphodiscus hymeniophilus genome sequencing and assembly.</title>
        <authorList>
            <person name="Kramer G."/>
            <person name="Nodwell J."/>
        </authorList>
    </citation>
    <scope>NUCLEOTIDE SEQUENCE</scope>
    <source>
        <strain evidence="3">ATCC 34498</strain>
    </source>
</reference>
<dbReference type="Gene3D" id="1.10.555.10">
    <property type="entry name" value="Rho GTPase activation protein"/>
    <property type="match status" value="1"/>
</dbReference>
<keyword evidence="4" id="KW-1185">Reference proteome</keyword>
<proteinExistence type="predicted"/>
<feature type="region of interest" description="Disordered" evidence="2">
    <location>
        <begin position="456"/>
        <end position="582"/>
    </location>
</feature>
<feature type="compositionally biased region" description="Basic and acidic residues" evidence="2">
    <location>
        <begin position="1303"/>
        <end position="1314"/>
    </location>
</feature>
<feature type="region of interest" description="Disordered" evidence="2">
    <location>
        <begin position="888"/>
        <end position="946"/>
    </location>
</feature>
<gene>
    <name evidence="3" type="ORF">D0Z07_4860</name>
</gene>
<name>A0A9P6VJA7_9HELO</name>
<feature type="compositionally biased region" description="Polar residues" evidence="2">
    <location>
        <begin position="1240"/>
        <end position="1274"/>
    </location>
</feature>
<feature type="region of interest" description="Disordered" evidence="2">
    <location>
        <begin position="1238"/>
        <end position="1320"/>
    </location>
</feature>
<evidence type="ECO:0000256" key="2">
    <source>
        <dbReference type="SAM" id="MobiDB-lite"/>
    </source>
</evidence>
<dbReference type="EMBL" id="VNKQ01000009">
    <property type="protein sequence ID" value="KAG0649007.1"/>
    <property type="molecule type" value="Genomic_DNA"/>
</dbReference>
<sequence>MAHKIDIIPDDMNITLGLLGRPHIPPRRKTSFTSTTKSVNTEDIADYMEEGMSIKDDGRRRRAIQSSNTWTTSSGEILSDKDDMEDRSFFILEYNRLAQKHAVRLLIPEDSNSVDSDTARMKSGSWFSRKILRRTSSGQSAKHKNDRSVKHRRSISDLSIRLKSKNNTLKDKDLQELVRLCGLSLLYLPTEYAASSLAVPTCFRATAQYLVQHVSGTVRCPTLPEHIRCDVHDVASAFKKLISGLPGGILGSLPLFGAFISIQSQFHSSPELTRTKQSKVRARLIALAISTLRSQYRRELICAVFGLLSMIGRAAETMPRENERGQPLPTSDLMGYGPLGIVFGPLLVGDLLEDYPMRLPDPRGGLVLLPISPPKSRKERNKKSKTSEDCSAFNASFDKIKIANTITEMLITHWRDVVRHMKSMKSLKIVRSYKSLEAASSKQPILRPSASESFCLRKPPDWDKDNNPLRETERCESPTPASRGDASLEAKISDRLSPRSNDTLNVRKQRSRLRPLSSQKLSGARSMSILSPTKEENVAEFSPKPNLPSPKEPLSVAPPEQSDESQTFLDMPEVSSPKVGKVPKTTSEISLVDDISQPHRSVSPDSVVFSTNKVSSKSENVLSMTITGSSSSPVTEHDPQKCSPLIELKICAPTIKSHQEESSLQDSELKDYFTEDTLKDSAPTAKPEDIIQQTLLPGLRQPTPLTPYQSNPDIRISRVTSLGHPELPGSRRISASEPGLQSGIRLGMPTTRPIRHSKSSVAETGTRNIAEKWRVSRDPLANVSVADDLASLVTLAHVLEEEPSETKVEYNASGEATGERFDDIARQTIEKRLPKLVQRLEQTPRTSREQSDFAKPAREVIAEYAAGTLAKPKYDTFIRRMGDLADKELSSSANDSRPVQNSLERPSVIQGPNFNHLSRGPPSPKKKNIRQKFGISGSPTVAKQPNPMALSTERFSVEIQAKNNQTLMSQSPRLSVRALAAKFNLEDSGSIVGPSPTKSFSKAIPLDIRAGLNTPEKIIAPYTTNSSSPTKSQKSSISSISIRSARILPTTGGTMSDISPPRKLLRSDLNDSTPLRPVPIPKAVLLAPESPACCSPIGSPARMSMYDGSSVQVSESSTPCPMSPSLHSEQKEASLAIANAITISSATETQIIPMAINPVTSATPTRSNSLLRTQIRNLQQQLDTKIEEVRHLKRQLDTRGNLDMGTLSEELRKAKNEVQFWKHRAEVAEKQLQVMAALSSRKSSNHAVTNSSSTLAGHTKSTPSRTNYSENEPTGAQKVRKGLHGMDGASSLFNSSESSTETVVHEVRMERMDSEIDYSV</sequence>
<feature type="compositionally biased region" description="Low complexity" evidence="2">
    <location>
        <begin position="1026"/>
        <end position="1039"/>
    </location>
</feature>
<comment type="caution">
    <text evidence="3">The sequence shown here is derived from an EMBL/GenBank/DDBJ whole genome shotgun (WGS) entry which is preliminary data.</text>
</comment>
<evidence type="ECO:0008006" key="5">
    <source>
        <dbReference type="Google" id="ProtNLM"/>
    </source>
</evidence>
<dbReference type="OrthoDB" id="9994905at2759"/>
<feature type="compositionally biased region" description="Low complexity" evidence="2">
    <location>
        <begin position="1290"/>
        <end position="1302"/>
    </location>
</feature>
<accession>A0A9P6VJA7</accession>